<keyword evidence="6" id="KW-0106">Calcium</keyword>
<feature type="active site" description="Proton donor" evidence="5">
    <location>
        <position position="165"/>
    </location>
</feature>
<evidence type="ECO:0000256" key="3">
    <source>
        <dbReference type="ARBA" id="ARBA00022824"/>
    </source>
</evidence>
<dbReference type="Proteomes" id="UP000230066">
    <property type="component" value="Unassembled WGS sequence"/>
</dbReference>
<dbReference type="InterPro" id="IPR044674">
    <property type="entry name" value="EDEM1/2/3"/>
</dbReference>
<feature type="active site" evidence="5">
    <location>
        <position position="435"/>
    </location>
</feature>
<dbReference type="PANTHER" id="PTHR45679:SF5">
    <property type="entry name" value="ER DEGRADATION-ENHANCING ALPHA-MANNOSIDASE-LIKE PROTEIN 1"/>
    <property type="match status" value="1"/>
</dbReference>
<evidence type="ECO:0000256" key="6">
    <source>
        <dbReference type="PIRSR" id="PIRSR601382-2"/>
    </source>
</evidence>
<protein>
    <recommendedName>
        <fullName evidence="7">alpha-1,2-Mannosidase</fullName>
        <ecNumber evidence="7">3.2.1.-</ecNumber>
    </recommendedName>
</protein>
<dbReference type="EMBL" id="JXXN02005858">
    <property type="protein sequence ID" value="THD19681.1"/>
    <property type="molecule type" value="Genomic_DNA"/>
</dbReference>
<dbReference type="PANTHER" id="PTHR45679">
    <property type="entry name" value="ER DEGRADATION-ENHANCING ALPHA-MANNOSIDASE-LIKE PROTEIN 2"/>
    <property type="match status" value="1"/>
</dbReference>
<evidence type="ECO:0000256" key="7">
    <source>
        <dbReference type="RuleBase" id="RU361193"/>
    </source>
</evidence>
<feature type="active site" evidence="5">
    <location>
        <position position="310"/>
    </location>
</feature>
<dbReference type="Gene3D" id="1.50.10.10">
    <property type="match status" value="1"/>
</dbReference>
<dbReference type="SUPFAM" id="SSF48225">
    <property type="entry name" value="Seven-hairpin glycosidases"/>
    <property type="match status" value="1"/>
</dbReference>
<dbReference type="AlphaFoldDB" id="A0A4E0R2L2"/>
<evidence type="ECO:0000256" key="5">
    <source>
        <dbReference type="PIRSR" id="PIRSR601382-1"/>
    </source>
</evidence>
<dbReference type="InterPro" id="IPR001382">
    <property type="entry name" value="Glyco_hydro_47"/>
</dbReference>
<keyword evidence="6" id="KW-0479">Metal-binding</keyword>
<evidence type="ECO:0000256" key="2">
    <source>
        <dbReference type="ARBA" id="ARBA00007658"/>
    </source>
</evidence>
<evidence type="ECO:0000256" key="4">
    <source>
        <dbReference type="ARBA" id="ARBA00023180"/>
    </source>
</evidence>
<keyword evidence="3" id="KW-0256">Endoplasmic reticulum</keyword>
<keyword evidence="9" id="KW-1185">Reference proteome</keyword>
<dbReference type="GO" id="GO:0005509">
    <property type="term" value="F:calcium ion binding"/>
    <property type="evidence" value="ECO:0007669"/>
    <property type="project" value="InterPro"/>
</dbReference>
<accession>A0A4E0R2L2</accession>
<dbReference type="EC" id="3.2.1.-" evidence="7"/>
<sequence length="715" mass="82327">MRLPSAYPPLVSRDVIVYLLFLHICASNQWWIKHPSESTSTDFDSAAQQSIYRLLDFLRVSFPTHLRNDTLNRVREMFDFAYGSYTTYAFPFDELNPIDCTGRGYDHKNPDNINVNDALGDYHLTLIDTLDTLAIMGKSDDFTRAVELLLRHLSFNRDNRVQLFEATIRVVGGLLSAHMLITDPAHTFGNLRPESYNDELLTHAHDLANRMLDAFEGSPTGLPYPRFYLGSGRKDNTTTEACLAGAGSLLLEFGCLSAILGDPSYASIARRVVLNLWNRRSGVTGLLGSTIDVNSGKWINRMSGLGAGQDSFYEYLHKTAVLFDDAQIGLMFNEAFATMRYYLRSSKNVSSCLGADGMPLVYWNLDMYTGDRMNYWVDSLQSVWPGIFAHHGEIQDAICQHAIHFFIWQLYGLPPERYDIVTEQPQLSFYPLRPEFIESTYFLYRVTKHPFYLRVGEQIINSLDKYARAKCGFATIHSVQDKSQEDRMESFFLSETLKYLYLLFDENNPLNRNEMDYMFSTQAHIFPIKRIRQLIKKFTTNPFQSNKNPPIPNSDRTLKTIDHTATGHRWRGSIDGCRPFWFTPVDLDYTLIRAHFRLRLVDDRTNGNAVRPAPLLLDDNQRYNFQMELSTQLSMQPDVQNPNERWQQVKEALYTASNVTQKSNSNRSHKRWISSTSVALLDARGFVPPDATFNEMRQSLRRQLAMGLRNDREQW</sequence>
<feature type="active site" description="Proton donor" evidence="5">
    <location>
        <position position="416"/>
    </location>
</feature>
<evidence type="ECO:0000313" key="8">
    <source>
        <dbReference type="EMBL" id="THD19681.1"/>
    </source>
</evidence>
<dbReference type="GO" id="GO:0016020">
    <property type="term" value="C:membrane"/>
    <property type="evidence" value="ECO:0007669"/>
    <property type="project" value="InterPro"/>
</dbReference>
<dbReference type="GO" id="GO:1904380">
    <property type="term" value="P:endoplasmic reticulum mannose trimming"/>
    <property type="evidence" value="ECO:0007669"/>
    <property type="project" value="InterPro"/>
</dbReference>
<keyword evidence="7" id="KW-0326">Glycosidase</keyword>
<organism evidence="8 9">
    <name type="scientific">Fasciola hepatica</name>
    <name type="common">Liver fluke</name>
    <dbReference type="NCBI Taxonomy" id="6192"/>
    <lineage>
        <taxon>Eukaryota</taxon>
        <taxon>Metazoa</taxon>
        <taxon>Spiralia</taxon>
        <taxon>Lophotrochozoa</taxon>
        <taxon>Platyhelminthes</taxon>
        <taxon>Trematoda</taxon>
        <taxon>Digenea</taxon>
        <taxon>Plagiorchiida</taxon>
        <taxon>Echinostomata</taxon>
        <taxon>Echinostomatoidea</taxon>
        <taxon>Fasciolidae</taxon>
        <taxon>Fasciola</taxon>
    </lineage>
</organism>
<evidence type="ECO:0000313" key="9">
    <source>
        <dbReference type="Proteomes" id="UP000230066"/>
    </source>
</evidence>
<comment type="similarity">
    <text evidence="2 7">Belongs to the glycosyl hydrolase 47 family.</text>
</comment>
<proteinExistence type="inferred from homology"/>
<comment type="caution">
    <text evidence="8">The sequence shown here is derived from an EMBL/GenBank/DDBJ whole genome shotgun (WGS) entry which is preliminary data.</text>
</comment>
<feature type="binding site" evidence="6">
    <location>
        <position position="521"/>
    </location>
    <ligand>
        <name>Ca(2+)</name>
        <dbReference type="ChEBI" id="CHEBI:29108"/>
    </ligand>
</feature>
<dbReference type="InterPro" id="IPR012341">
    <property type="entry name" value="6hp_glycosidase-like_sf"/>
</dbReference>
<comment type="cofactor">
    <cofactor evidence="6">
        <name>Ca(2+)</name>
        <dbReference type="ChEBI" id="CHEBI:29108"/>
    </cofactor>
</comment>
<gene>
    <name evidence="8" type="ORF">D915_009547</name>
</gene>
<dbReference type="Pfam" id="PF01532">
    <property type="entry name" value="Glyco_hydro_47"/>
    <property type="match status" value="1"/>
</dbReference>
<comment type="subcellular location">
    <subcellularLocation>
        <location evidence="1">Endoplasmic reticulum</location>
    </subcellularLocation>
</comment>
<name>A0A4E0R2L2_FASHE</name>
<dbReference type="GO" id="GO:0044322">
    <property type="term" value="C:endoplasmic reticulum quality control compartment"/>
    <property type="evidence" value="ECO:0007669"/>
    <property type="project" value="GOC"/>
</dbReference>
<dbReference type="InterPro" id="IPR036026">
    <property type="entry name" value="Seven-hairpin_glycosidases"/>
</dbReference>
<evidence type="ECO:0000256" key="1">
    <source>
        <dbReference type="ARBA" id="ARBA00004240"/>
    </source>
</evidence>
<keyword evidence="4" id="KW-0325">Glycoprotein</keyword>
<dbReference type="GO" id="GO:0004571">
    <property type="term" value="F:mannosyl-oligosaccharide 1,2-alpha-mannosidase activity"/>
    <property type="evidence" value="ECO:0007669"/>
    <property type="project" value="InterPro"/>
</dbReference>
<dbReference type="PRINTS" id="PR00747">
    <property type="entry name" value="GLYHDRLASE47"/>
</dbReference>
<dbReference type="GO" id="GO:0005975">
    <property type="term" value="P:carbohydrate metabolic process"/>
    <property type="evidence" value="ECO:0007669"/>
    <property type="project" value="InterPro"/>
</dbReference>
<keyword evidence="7" id="KW-0378">Hydrolase</keyword>
<reference evidence="8" key="1">
    <citation type="submission" date="2019-03" db="EMBL/GenBank/DDBJ databases">
        <title>Improved annotation for the trematode Fasciola hepatica.</title>
        <authorList>
            <person name="Choi Y.-J."/>
            <person name="Martin J."/>
            <person name="Mitreva M."/>
        </authorList>
    </citation>
    <scope>NUCLEOTIDE SEQUENCE [LARGE SCALE GENOMIC DNA]</scope>
</reference>